<keyword evidence="4" id="KW-1185">Reference proteome</keyword>
<keyword evidence="2" id="KW-0812">Transmembrane</keyword>
<keyword evidence="2" id="KW-1133">Transmembrane helix</keyword>
<name>A0A1M5MC89_9HYPH</name>
<proteinExistence type="predicted"/>
<accession>A0A1M5MC89</accession>
<feature type="region of interest" description="Disordered" evidence="1">
    <location>
        <begin position="179"/>
        <end position="246"/>
    </location>
</feature>
<dbReference type="AlphaFoldDB" id="A0A1M5MC89"/>
<protein>
    <submittedName>
        <fullName evidence="3">Uncharacterized protein</fullName>
    </submittedName>
</protein>
<dbReference type="STRING" id="1122133.SAMN02745157_4747"/>
<dbReference type="RefSeq" id="WP_073058053.1">
    <property type="nucleotide sequence ID" value="NZ_FQUP01000007.1"/>
</dbReference>
<dbReference type="EMBL" id="FQUP01000007">
    <property type="protein sequence ID" value="SHG74865.1"/>
    <property type="molecule type" value="Genomic_DNA"/>
</dbReference>
<feature type="compositionally biased region" description="Acidic residues" evidence="1">
    <location>
        <begin position="94"/>
        <end position="135"/>
    </location>
</feature>
<evidence type="ECO:0000313" key="3">
    <source>
        <dbReference type="EMBL" id="SHG74865.1"/>
    </source>
</evidence>
<evidence type="ECO:0000256" key="2">
    <source>
        <dbReference type="SAM" id="Phobius"/>
    </source>
</evidence>
<feature type="compositionally biased region" description="Low complexity" evidence="1">
    <location>
        <begin position="186"/>
        <end position="202"/>
    </location>
</feature>
<dbReference type="OrthoDB" id="8421770at2"/>
<feature type="region of interest" description="Disordered" evidence="1">
    <location>
        <begin position="94"/>
        <end position="139"/>
    </location>
</feature>
<feature type="compositionally biased region" description="Low complexity" evidence="1">
    <location>
        <begin position="228"/>
        <end position="245"/>
    </location>
</feature>
<gene>
    <name evidence="3" type="ORF">SAMN02745157_4747</name>
</gene>
<keyword evidence="2" id="KW-0472">Membrane</keyword>
<evidence type="ECO:0000313" key="4">
    <source>
        <dbReference type="Proteomes" id="UP000184485"/>
    </source>
</evidence>
<organism evidence="3 4">
    <name type="scientific">Kaistia soli DSM 19436</name>
    <dbReference type="NCBI Taxonomy" id="1122133"/>
    <lineage>
        <taxon>Bacteria</taxon>
        <taxon>Pseudomonadati</taxon>
        <taxon>Pseudomonadota</taxon>
        <taxon>Alphaproteobacteria</taxon>
        <taxon>Hyphomicrobiales</taxon>
        <taxon>Kaistiaceae</taxon>
        <taxon>Kaistia</taxon>
    </lineage>
</organism>
<evidence type="ECO:0000256" key="1">
    <source>
        <dbReference type="SAM" id="MobiDB-lite"/>
    </source>
</evidence>
<dbReference type="Proteomes" id="UP000184485">
    <property type="component" value="Unassembled WGS sequence"/>
</dbReference>
<sequence length="396" mass="41442">MSHLETALRRAIADLDPSDREARRIALGNVRASMLRLLAVYDPPLSAEAIERKIDEVDAYIRAIEADFAPTPARAAVEPTPDAPLASSDFDEEYEAGDEDYVDEDPDEGPFDEDDLEDQSLEGDQDIEPDVDEASEPLNETRGLSVKTLALIAGGLVGFLVILIAGLYLAQQMTLGSTTPTTVEQSAGGTAPAATESAPPSTDTLESTDVPAEAVPPPTQSAPPADNPSESAVAAPDAVPEVVSPAGPPATESLVLFDGHDPSGFKSASDNPVKFEGSADAGFVEISSSASANGARLIVGPGVYQRIAGHDIRIVVAARGARDNPAATLRLAYQNGHQLSGWSDLKLGSDFQSLTMTWKVPKERTGGEGDAILIEPGIPGDQTAADIRSVTIDLLP</sequence>
<reference evidence="3 4" key="1">
    <citation type="submission" date="2016-11" db="EMBL/GenBank/DDBJ databases">
        <authorList>
            <person name="Jaros S."/>
            <person name="Januszkiewicz K."/>
            <person name="Wedrychowicz H."/>
        </authorList>
    </citation>
    <scope>NUCLEOTIDE SEQUENCE [LARGE SCALE GENOMIC DNA]</scope>
    <source>
        <strain evidence="3 4">DSM 19436</strain>
    </source>
</reference>
<feature type="transmembrane region" description="Helical" evidence="2">
    <location>
        <begin position="149"/>
        <end position="170"/>
    </location>
</feature>